<protein>
    <recommendedName>
        <fullName evidence="2">Deoxyguanosinetriphosphate triphosphohydrolase-like protein</fullName>
    </recommendedName>
</protein>
<evidence type="ECO:0000313" key="4">
    <source>
        <dbReference type="EMBL" id="MBV7256265.1"/>
    </source>
</evidence>
<name>A0ABS6SCX4_9SPHN</name>
<dbReference type="InterPro" id="IPR006674">
    <property type="entry name" value="HD_domain"/>
</dbReference>
<dbReference type="RefSeq" id="WP_218444839.1">
    <property type="nucleotide sequence ID" value="NZ_JAGSPA010000002.1"/>
</dbReference>
<dbReference type="NCBIfam" id="TIGR01353">
    <property type="entry name" value="dGTP_triPase"/>
    <property type="match status" value="1"/>
</dbReference>
<evidence type="ECO:0000313" key="5">
    <source>
        <dbReference type="Proteomes" id="UP000722336"/>
    </source>
</evidence>
<dbReference type="PANTHER" id="PTHR11373:SF43">
    <property type="entry name" value="DEOXYGUANOSINETRIPHOSPHATE TRIPHOSPHOHYDROLASE-LIKE PROTEIN"/>
    <property type="match status" value="1"/>
</dbReference>
<dbReference type="InterPro" id="IPR003607">
    <property type="entry name" value="HD/PDEase_dom"/>
</dbReference>
<dbReference type="SMART" id="SM00471">
    <property type="entry name" value="HDc"/>
    <property type="match status" value="1"/>
</dbReference>
<comment type="caution">
    <text evidence="4">The sequence shown here is derived from an EMBL/GenBank/DDBJ whole genome shotgun (WGS) entry which is preliminary data.</text>
</comment>
<dbReference type="Proteomes" id="UP000722336">
    <property type="component" value="Unassembled WGS sequence"/>
</dbReference>
<reference evidence="4 5" key="1">
    <citation type="submission" date="2021-04" db="EMBL/GenBank/DDBJ databases">
        <authorList>
            <person name="Pira H."/>
            <person name="Risdian C."/>
            <person name="Wink J."/>
        </authorList>
    </citation>
    <scope>NUCLEOTIDE SEQUENCE [LARGE SCALE GENOMIC DNA]</scope>
    <source>
        <strain evidence="4 5">WHA3</strain>
    </source>
</reference>
<organism evidence="4 5">
    <name type="scientific">Pacificimonas pallii</name>
    <dbReference type="NCBI Taxonomy" id="2827236"/>
    <lineage>
        <taxon>Bacteria</taxon>
        <taxon>Pseudomonadati</taxon>
        <taxon>Pseudomonadota</taxon>
        <taxon>Alphaproteobacteria</taxon>
        <taxon>Sphingomonadales</taxon>
        <taxon>Sphingosinicellaceae</taxon>
        <taxon>Pacificimonas</taxon>
    </lineage>
</organism>
<dbReference type="Pfam" id="PF13286">
    <property type="entry name" value="HD_assoc"/>
    <property type="match status" value="1"/>
</dbReference>
<dbReference type="InterPro" id="IPR026875">
    <property type="entry name" value="PHydrolase_assoc_dom"/>
</dbReference>
<evidence type="ECO:0000259" key="3">
    <source>
        <dbReference type="PROSITE" id="PS51831"/>
    </source>
</evidence>
<dbReference type="NCBIfam" id="NF002326">
    <property type="entry name" value="PRK01286.1-1"/>
    <property type="match status" value="1"/>
</dbReference>
<dbReference type="PANTHER" id="PTHR11373">
    <property type="entry name" value="DEOXYNUCLEOSIDE TRIPHOSPHATE TRIPHOSPHOHYDROLASE"/>
    <property type="match status" value="1"/>
</dbReference>
<proteinExistence type="inferred from homology"/>
<dbReference type="Pfam" id="PF01966">
    <property type="entry name" value="HD"/>
    <property type="match status" value="1"/>
</dbReference>
<evidence type="ECO:0000256" key="2">
    <source>
        <dbReference type="HAMAP-Rule" id="MF_01212"/>
    </source>
</evidence>
<dbReference type="InterPro" id="IPR050135">
    <property type="entry name" value="dGTPase-like"/>
</dbReference>
<gene>
    <name evidence="4" type="ORF">KCG44_05640</name>
</gene>
<comment type="similarity">
    <text evidence="2">Belongs to the dGTPase family. Type 2 subfamily.</text>
</comment>
<accession>A0ABS6SCX4</accession>
<feature type="domain" description="HD" evidence="3">
    <location>
        <begin position="62"/>
        <end position="197"/>
    </location>
</feature>
<dbReference type="InterPro" id="IPR023023">
    <property type="entry name" value="dNTPase_2"/>
</dbReference>
<keyword evidence="1 2" id="KW-0378">Hydrolase</keyword>
<dbReference type="PROSITE" id="PS51831">
    <property type="entry name" value="HD"/>
    <property type="match status" value="1"/>
</dbReference>
<evidence type="ECO:0000256" key="1">
    <source>
        <dbReference type="ARBA" id="ARBA00022801"/>
    </source>
</evidence>
<dbReference type="EMBL" id="JAGSPA010000002">
    <property type="protein sequence ID" value="MBV7256265.1"/>
    <property type="molecule type" value="Genomic_DNA"/>
</dbReference>
<dbReference type="HAMAP" id="MF_01212">
    <property type="entry name" value="dGTPase_type2"/>
    <property type="match status" value="1"/>
</dbReference>
<keyword evidence="5" id="KW-1185">Reference proteome</keyword>
<dbReference type="CDD" id="cd00077">
    <property type="entry name" value="HDc"/>
    <property type="match status" value="1"/>
</dbReference>
<sequence>MLFPYACHPGHSRGRLHPANPSALRDAFARDRDRIVHSSGFRRLKHKTQVFVAPDGDHFRTRLTHSLEVAQIGRVMAKALGVHEALTEAICLAHDLGHPPFGHVGEDALNVAMADYGGFDHNAHTLRVLCTLESAYAAHDGLNLSWEVLEGLAKHNGPVTAPTWALQEIDTAFPLDLETHASLEAQIAALADDIAYDNHDFEDGLRAGLFSLDQALEVDAVRENWEAVRARYPDAPQDRLIAEMKRRQIGLMVEDVLRETKSLLAALSPRTAGDIRGAGRQTAAFSAPMAAAEREIKSFLYANMYHHPASIRPRDRAAALVGQLFEDISRTSARLPESWEATLPAENPARARHIGDFIAGMTDRYAQRFGGELQLEG</sequence>
<dbReference type="InterPro" id="IPR006261">
    <property type="entry name" value="dGTPase"/>
</dbReference>